<reference evidence="9" key="1">
    <citation type="submission" date="2021-01" db="EMBL/GenBank/DDBJ databases">
        <authorList>
            <person name="Corre E."/>
            <person name="Pelletier E."/>
            <person name="Niang G."/>
            <person name="Scheremetjew M."/>
            <person name="Finn R."/>
            <person name="Kale V."/>
            <person name="Holt S."/>
            <person name="Cochrane G."/>
            <person name="Meng A."/>
            <person name="Brown T."/>
            <person name="Cohen L."/>
        </authorList>
    </citation>
    <scope>NUCLEOTIDE SEQUENCE</scope>
    <source>
        <strain evidence="9">SAG 63-3</strain>
    </source>
</reference>
<evidence type="ECO:0000256" key="5">
    <source>
        <dbReference type="ARBA" id="ARBA00023054"/>
    </source>
</evidence>
<evidence type="ECO:0008006" key="10">
    <source>
        <dbReference type="Google" id="ProtNLM"/>
    </source>
</evidence>
<evidence type="ECO:0000256" key="4">
    <source>
        <dbReference type="ARBA" id="ARBA00023015"/>
    </source>
</evidence>
<keyword evidence="7" id="KW-0539">Nucleus</keyword>
<name>A0A7S0UQB8_9CHLO</name>
<evidence type="ECO:0000256" key="1">
    <source>
        <dbReference type="ARBA" id="ARBA00004123"/>
    </source>
</evidence>
<comment type="subcellular location">
    <subcellularLocation>
        <location evidence="1">Nucleus</location>
    </subcellularLocation>
</comment>
<feature type="region of interest" description="Disordered" evidence="8">
    <location>
        <begin position="71"/>
        <end position="90"/>
    </location>
</feature>
<dbReference type="GO" id="GO:0005634">
    <property type="term" value="C:nucleus"/>
    <property type="evidence" value="ECO:0007669"/>
    <property type="project" value="UniProtKB-SubCell"/>
</dbReference>
<dbReference type="GO" id="GO:0006325">
    <property type="term" value="P:chromatin organization"/>
    <property type="evidence" value="ECO:0007669"/>
    <property type="project" value="UniProtKB-KW"/>
</dbReference>
<dbReference type="AlphaFoldDB" id="A0A7S0UQB8"/>
<dbReference type="InterPro" id="IPR015418">
    <property type="entry name" value="Eaf6"/>
</dbReference>
<keyword evidence="4" id="KW-0805">Transcription regulation</keyword>
<evidence type="ECO:0000256" key="3">
    <source>
        <dbReference type="ARBA" id="ARBA00022853"/>
    </source>
</evidence>
<comment type="similarity">
    <text evidence="2">Belongs to the EAF6 family.</text>
</comment>
<organism evidence="9">
    <name type="scientific">Polytomella parva</name>
    <dbReference type="NCBI Taxonomy" id="51329"/>
    <lineage>
        <taxon>Eukaryota</taxon>
        <taxon>Viridiplantae</taxon>
        <taxon>Chlorophyta</taxon>
        <taxon>core chlorophytes</taxon>
        <taxon>Chlorophyceae</taxon>
        <taxon>CS clade</taxon>
        <taxon>Chlamydomonadales</taxon>
        <taxon>Chlamydomonadaceae</taxon>
        <taxon>Polytomella</taxon>
    </lineage>
</organism>
<dbReference type="GO" id="GO:0000123">
    <property type="term" value="C:histone acetyltransferase complex"/>
    <property type="evidence" value="ECO:0007669"/>
    <property type="project" value="InterPro"/>
</dbReference>
<proteinExistence type="inferred from homology"/>
<gene>
    <name evidence="9" type="ORF">PPAR00522_LOCUS474</name>
</gene>
<evidence type="ECO:0000313" key="9">
    <source>
        <dbReference type="EMBL" id="CAD8764090.1"/>
    </source>
</evidence>
<evidence type="ECO:0000256" key="8">
    <source>
        <dbReference type="SAM" id="MobiDB-lite"/>
    </source>
</evidence>
<dbReference type="PANTHER" id="PTHR13476">
    <property type="entry name" value="CHROMATIN MODIFICATION-RELATED PROTEIN MEAF6"/>
    <property type="match status" value="1"/>
</dbReference>
<evidence type="ECO:0000256" key="7">
    <source>
        <dbReference type="ARBA" id="ARBA00023242"/>
    </source>
</evidence>
<evidence type="ECO:0000256" key="6">
    <source>
        <dbReference type="ARBA" id="ARBA00023163"/>
    </source>
</evidence>
<evidence type="ECO:0000256" key="2">
    <source>
        <dbReference type="ARBA" id="ARBA00010916"/>
    </source>
</evidence>
<keyword evidence="5" id="KW-0175">Coiled coil</keyword>
<protein>
    <recommendedName>
        <fullName evidence="10">Chromatin modification-related protein EAF6</fullName>
    </recommendedName>
</protein>
<keyword evidence="6" id="KW-0804">Transcription</keyword>
<accession>A0A7S0UQB8</accession>
<dbReference type="EMBL" id="HBFM01000873">
    <property type="protein sequence ID" value="CAD8764090.1"/>
    <property type="molecule type" value="Transcribed_RNA"/>
</dbReference>
<sequence>MIVDEYLQLRQQLESDVQKIEKVIYSIEQTHYDLSQCGSVFKGFEGYLSSKDNIRKKSRNIRNEDRFISLSSKTSQASRENELAQETSDAQANQFAKKGYTSKTYVQKLQKR</sequence>
<keyword evidence="3" id="KW-0156">Chromatin regulator</keyword>
<dbReference type="Pfam" id="PF09340">
    <property type="entry name" value="NuA4"/>
    <property type="match status" value="1"/>
</dbReference>